<dbReference type="AlphaFoldDB" id="A0A433QQL0"/>
<evidence type="ECO:0000256" key="9">
    <source>
        <dbReference type="ARBA" id="ARBA00023316"/>
    </source>
</evidence>
<keyword evidence="6 11" id="KW-0812">Transmembrane</keyword>
<comment type="caution">
    <text evidence="12">The sequence shown here is derived from an EMBL/GenBank/DDBJ whole genome shotgun (WGS) entry which is preliminary data.</text>
</comment>
<evidence type="ECO:0000313" key="12">
    <source>
        <dbReference type="EMBL" id="RUS32049.1"/>
    </source>
</evidence>
<gene>
    <name evidence="12" type="ORF">BC938DRAFT_476389</name>
</gene>
<keyword evidence="8 11" id="KW-0472">Membrane</keyword>
<name>A0A433QQL0_9FUNG</name>
<dbReference type="GO" id="GO:0030428">
    <property type="term" value="C:cell septum"/>
    <property type="evidence" value="ECO:0007669"/>
    <property type="project" value="TreeGrafter"/>
</dbReference>
<organism evidence="12 13">
    <name type="scientific">Jimgerdemannia flammicorona</name>
    <dbReference type="NCBI Taxonomy" id="994334"/>
    <lineage>
        <taxon>Eukaryota</taxon>
        <taxon>Fungi</taxon>
        <taxon>Fungi incertae sedis</taxon>
        <taxon>Mucoromycota</taxon>
        <taxon>Mucoromycotina</taxon>
        <taxon>Endogonomycetes</taxon>
        <taxon>Endogonales</taxon>
        <taxon>Endogonaceae</taxon>
        <taxon>Jimgerdemannia</taxon>
    </lineage>
</organism>
<dbReference type="PANTHER" id="PTHR22914">
    <property type="entry name" value="CHITIN SYNTHASE"/>
    <property type="match status" value="1"/>
</dbReference>
<evidence type="ECO:0000256" key="8">
    <source>
        <dbReference type="ARBA" id="ARBA00023136"/>
    </source>
</evidence>
<comment type="catalytic activity">
    <reaction evidence="11">
        <text>[(1-&gt;4)-N-acetyl-beta-D-glucosaminyl](n) + UDP-N-acetyl-alpha-D-glucosamine = [(1-&gt;4)-N-acetyl-beta-D-glucosaminyl](n+1) + UDP + H(+)</text>
        <dbReference type="Rhea" id="RHEA:16637"/>
        <dbReference type="Rhea" id="RHEA-COMP:9593"/>
        <dbReference type="Rhea" id="RHEA-COMP:9595"/>
        <dbReference type="ChEBI" id="CHEBI:15378"/>
        <dbReference type="ChEBI" id="CHEBI:17029"/>
        <dbReference type="ChEBI" id="CHEBI:57705"/>
        <dbReference type="ChEBI" id="CHEBI:58223"/>
        <dbReference type="EC" id="2.4.1.16"/>
    </reaction>
</comment>
<dbReference type="Proteomes" id="UP000274822">
    <property type="component" value="Unassembled WGS sequence"/>
</dbReference>
<feature type="transmembrane region" description="Helical" evidence="11">
    <location>
        <begin position="376"/>
        <end position="394"/>
    </location>
</feature>
<feature type="transmembrane region" description="Helical" evidence="11">
    <location>
        <begin position="430"/>
        <end position="453"/>
    </location>
</feature>
<evidence type="ECO:0000256" key="7">
    <source>
        <dbReference type="ARBA" id="ARBA00022989"/>
    </source>
</evidence>
<keyword evidence="5 11" id="KW-0808">Transferase</keyword>
<dbReference type="PANTHER" id="PTHR22914:SF9">
    <property type="entry name" value="CHITIN SYNTHASE 1"/>
    <property type="match status" value="1"/>
</dbReference>
<dbReference type="GO" id="GO:0004100">
    <property type="term" value="F:chitin synthase activity"/>
    <property type="evidence" value="ECO:0007669"/>
    <property type="project" value="UniProtKB-UniRule"/>
</dbReference>
<feature type="transmembrane region" description="Helical" evidence="11">
    <location>
        <begin position="485"/>
        <end position="508"/>
    </location>
</feature>
<dbReference type="InterPro" id="IPR004835">
    <property type="entry name" value="Chitin_synth"/>
</dbReference>
<sequence>MHGVMKNVSHLCTRDRSRTWGANGWTKVVVCVVSDGRTKCHPRTLSVLAAMGVYQDGVAKNVVNGKPVTAHIYEYTTQLSVDPELKFKGADKDIVPVQIVFCLKEKNAKKINSHRWFFQAFGPIIQPNVCVLLDVGTRPGNTSIYHLWKAFDINSNVAGACGEIRALAGTAGINLLNPLVATQNFEYKMSNILDKPLESVFGYISVLPGAFSAYRYIALQNDVNGVGPLEKYFLGETQHGGDADIFTANMYLAEDRILCFELVAKKNAAWTLHYVSSAFGETDVPDSVPEFISQRRRWLNGSFFAGVYAMYHFRKIFGSDHSMWRKFALTIENAYSIFNLIFSWFAIGNFYLTFFILTDSLSTMEKPPFPNNVGSVIHQILNYIYILLIVIQFIMAMGNRPQGAKWSYVGCMIFFAFLMAYILFAAVWLTYIGVATALANAGGGASAVISLISKGPFRDIIISLASTYVMYFVASFLFFDPWHMFTSFIPYLFMTPSYTNVLNIYAFCNTHDVSWGTKGDNTVATDLGVVASKKDASGAQTVEVAVPTEQKDLNAAYEEACLDLQKTVVEAPQHRDAKTKQEDYYKGFRTRLVIFWITSNLILVAIITNAQLLHWFGNFTERSNSYFAFILWSVAGLSAFRFTGACCYLVFRIFTG</sequence>
<dbReference type="GO" id="GO:0071555">
    <property type="term" value="P:cell wall organization"/>
    <property type="evidence" value="ECO:0007669"/>
    <property type="project" value="UniProtKB-KW"/>
</dbReference>
<evidence type="ECO:0000256" key="10">
    <source>
        <dbReference type="ARBA" id="ARBA00024009"/>
    </source>
</evidence>
<evidence type="ECO:0000256" key="5">
    <source>
        <dbReference type="ARBA" id="ARBA00022679"/>
    </source>
</evidence>
<evidence type="ECO:0000256" key="2">
    <source>
        <dbReference type="ARBA" id="ARBA00012543"/>
    </source>
</evidence>
<dbReference type="Pfam" id="PF01644">
    <property type="entry name" value="Chitin_synth_1"/>
    <property type="match status" value="1"/>
</dbReference>
<evidence type="ECO:0000256" key="1">
    <source>
        <dbReference type="ARBA" id="ARBA00004651"/>
    </source>
</evidence>
<keyword evidence="13" id="KW-1185">Reference proteome</keyword>
<dbReference type="CDD" id="cd04190">
    <property type="entry name" value="Chitin_synth_C"/>
    <property type="match status" value="1"/>
</dbReference>
<evidence type="ECO:0000256" key="4">
    <source>
        <dbReference type="ARBA" id="ARBA00022676"/>
    </source>
</evidence>
<comment type="function">
    <text evidence="10 11">Polymerizes chitin, a structural polymer of the cell wall and septum, by transferring the sugar moiety of UDP-GlcNAc to the non-reducing end of the growing chitin polymer.</text>
</comment>
<keyword evidence="4 11" id="KW-0328">Glycosyltransferase</keyword>
<feature type="transmembrane region" description="Helical" evidence="11">
    <location>
        <begin position="406"/>
        <end position="424"/>
    </location>
</feature>
<protein>
    <recommendedName>
        <fullName evidence="2 11">Chitin synthase</fullName>
        <ecNumber evidence="2 11">2.4.1.16</ecNumber>
    </recommendedName>
</protein>
<evidence type="ECO:0000313" key="13">
    <source>
        <dbReference type="Proteomes" id="UP000274822"/>
    </source>
</evidence>
<evidence type="ECO:0000256" key="11">
    <source>
        <dbReference type="RuleBase" id="RU366040"/>
    </source>
</evidence>
<dbReference type="InterPro" id="IPR029044">
    <property type="entry name" value="Nucleotide-diphossugar_trans"/>
</dbReference>
<evidence type="ECO:0000256" key="6">
    <source>
        <dbReference type="ARBA" id="ARBA00022692"/>
    </source>
</evidence>
<keyword evidence="9 11" id="KW-0961">Cell wall biogenesis/degradation</keyword>
<keyword evidence="7 11" id="KW-1133">Transmembrane helix</keyword>
<feature type="transmembrane region" description="Helical" evidence="11">
    <location>
        <begin position="593"/>
        <end position="614"/>
    </location>
</feature>
<feature type="transmembrane region" description="Helical" evidence="11">
    <location>
        <begin position="626"/>
        <end position="651"/>
    </location>
</feature>
<dbReference type="SUPFAM" id="SSF53448">
    <property type="entry name" value="Nucleotide-diphospho-sugar transferases"/>
    <property type="match status" value="1"/>
</dbReference>
<feature type="transmembrane region" description="Helical" evidence="11">
    <location>
        <begin position="334"/>
        <end position="356"/>
    </location>
</feature>
<keyword evidence="3 11" id="KW-1003">Cell membrane</keyword>
<proteinExistence type="inferred from homology"/>
<accession>A0A433QQL0</accession>
<dbReference type="EMBL" id="RBNJ01002357">
    <property type="protein sequence ID" value="RUS32049.1"/>
    <property type="molecule type" value="Genomic_DNA"/>
</dbReference>
<comment type="similarity">
    <text evidence="11">Belongs to the chitin synthase family.</text>
</comment>
<dbReference type="EC" id="2.4.1.16" evidence="2 11"/>
<evidence type="ECO:0000256" key="3">
    <source>
        <dbReference type="ARBA" id="ARBA00022475"/>
    </source>
</evidence>
<comment type="subcellular location">
    <subcellularLocation>
        <location evidence="1 11">Cell membrane</location>
        <topology evidence="1 11">Multi-pass membrane protein</topology>
    </subcellularLocation>
</comment>
<feature type="transmembrane region" description="Helical" evidence="11">
    <location>
        <begin position="460"/>
        <end position="479"/>
    </location>
</feature>
<dbReference type="GO" id="GO:0006031">
    <property type="term" value="P:chitin biosynthetic process"/>
    <property type="evidence" value="ECO:0007669"/>
    <property type="project" value="UniProtKB-UniRule"/>
</dbReference>
<dbReference type="GO" id="GO:0005886">
    <property type="term" value="C:plasma membrane"/>
    <property type="evidence" value="ECO:0007669"/>
    <property type="project" value="UniProtKB-SubCell"/>
</dbReference>
<reference evidence="12 13" key="1">
    <citation type="journal article" date="2018" name="New Phytol.">
        <title>Phylogenomics of Endogonaceae and evolution of mycorrhizas within Mucoromycota.</title>
        <authorList>
            <person name="Chang Y."/>
            <person name="Desiro A."/>
            <person name="Na H."/>
            <person name="Sandor L."/>
            <person name="Lipzen A."/>
            <person name="Clum A."/>
            <person name="Barry K."/>
            <person name="Grigoriev I.V."/>
            <person name="Martin F.M."/>
            <person name="Stajich J.E."/>
            <person name="Smith M.E."/>
            <person name="Bonito G."/>
            <person name="Spatafora J.W."/>
        </authorList>
    </citation>
    <scope>NUCLEOTIDE SEQUENCE [LARGE SCALE GENOMIC DNA]</scope>
    <source>
        <strain evidence="12 13">AD002</strain>
    </source>
</reference>